<accession>A0A1H7HIC9</accession>
<evidence type="ECO:0000313" key="1">
    <source>
        <dbReference type="EMBL" id="SEK50034.1"/>
    </source>
</evidence>
<dbReference type="Proteomes" id="UP000198521">
    <property type="component" value="Unassembled WGS sequence"/>
</dbReference>
<name>A0A1H7HIC9_AQUAM</name>
<dbReference type="STRING" id="1038014.SAMN04487910_0668"/>
<dbReference type="AlphaFoldDB" id="A0A1H7HIC9"/>
<keyword evidence="2" id="KW-1185">Reference proteome</keyword>
<sequence>MLDKINQIKEGYSEGFYKNNKYSITKEIFNEGKSFKIYAKELKGTDFISLNYYITSSTELLKPCEMPKQKVIDFLNNVYLI</sequence>
<proteinExistence type="predicted"/>
<dbReference type="EMBL" id="FOAB01000001">
    <property type="protein sequence ID" value="SEK50034.1"/>
    <property type="molecule type" value="Genomic_DNA"/>
</dbReference>
<reference evidence="1 2" key="1">
    <citation type="submission" date="2016-10" db="EMBL/GenBank/DDBJ databases">
        <authorList>
            <person name="de Groot N.N."/>
        </authorList>
    </citation>
    <scope>NUCLEOTIDE SEQUENCE [LARGE SCALE GENOMIC DNA]</scope>
    <source>
        <strain evidence="1 2">DSM 25232</strain>
    </source>
</reference>
<evidence type="ECO:0000313" key="2">
    <source>
        <dbReference type="Proteomes" id="UP000198521"/>
    </source>
</evidence>
<gene>
    <name evidence="1" type="ORF">SAMN04487910_0668</name>
</gene>
<protein>
    <submittedName>
        <fullName evidence="1">Peptide-methionine (S)-S-oxide reductase</fullName>
    </submittedName>
</protein>
<organism evidence="1 2">
    <name type="scientific">Aquimarina amphilecti</name>
    <dbReference type="NCBI Taxonomy" id="1038014"/>
    <lineage>
        <taxon>Bacteria</taxon>
        <taxon>Pseudomonadati</taxon>
        <taxon>Bacteroidota</taxon>
        <taxon>Flavobacteriia</taxon>
        <taxon>Flavobacteriales</taxon>
        <taxon>Flavobacteriaceae</taxon>
        <taxon>Aquimarina</taxon>
    </lineage>
</organism>